<dbReference type="GO" id="GO:0006400">
    <property type="term" value="P:tRNA modification"/>
    <property type="evidence" value="ECO:0007669"/>
    <property type="project" value="InterPro"/>
</dbReference>
<evidence type="ECO:0000313" key="3">
    <source>
        <dbReference type="Proteomes" id="UP000054565"/>
    </source>
</evidence>
<protein>
    <recommendedName>
        <fullName evidence="1">tRNAHis guanylyltransferase catalytic domain-containing protein</fullName>
    </recommendedName>
</protein>
<dbReference type="AlphaFoldDB" id="A0A0J7BBJ4"/>
<name>A0A0J7BBJ4_COCIT</name>
<dbReference type="OrthoDB" id="62560at2759"/>
<organism evidence="2 3">
    <name type="scientific">Coccidioides immitis RMSCC 2394</name>
    <dbReference type="NCBI Taxonomy" id="404692"/>
    <lineage>
        <taxon>Eukaryota</taxon>
        <taxon>Fungi</taxon>
        <taxon>Dikarya</taxon>
        <taxon>Ascomycota</taxon>
        <taxon>Pezizomycotina</taxon>
        <taxon>Eurotiomycetes</taxon>
        <taxon>Eurotiomycetidae</taxon>
        <taxon>Onygenales</taxon>
        <taxon>Onygenaceae</taxon>
        <taxon>Coccidioides</taxon>
    </lineage>
</organism>
<reference evidence="3" key="1">
    <citation type="journal article" date="2010" name="Genome Res.">
        <title>Population genomic sequencing of Coccidioides fungi reveals recent hybridization and transposon control.</title>
        <authorList>
            <person name="Neafsey D.E."/>
            <person name="Barker B.M."/>
            <person name="Sharpton T.J."/>
            <person name="Stajich J.E."/>
            <person name="Park D.J."/>
            <person name="Whiston E."/>
            <person name="Hung C.-Y."/>
            <person name="McMahan C."/>
            <person name="White J."/>
            <person name="Sykes S."/>
            <person name="Heiman D."/>
            <person name="Young S."/>
            <person name="Zeng Q."/>
            <person name="Abouelleil A."/>
            <person name="Aftuck L."/>
            <person name="Bessette D."/>
            <person name="Brown A."/>
            <person name="FitzGerald M."/>
            <person name="Lui A."/>
            <person name="Macdonald J.P."/>
            <person name="Priest M."/>
            <person name="Orbach M.J."/>
            <person name="Galgiani J.N."/>
            <person name="Kirkland T.N."/>
            <person name="Cole G.T."/>
            <person name="Birren B.W."/>
            <person name="Henn M.R."/>
            <person name="Taylor J.W."/>
            <person name="Rounsley S.D."/>
        </authorList>
    </citation>
    <scope>NUCLEOTIDE SEQUENCE [LARGE SCALE GENOMIC DNA]</scope>
    <source>
        <strain evidence="3">RMSCC 2394</strain>
    </source>
</reference>
<evidence type="ECO:0000259" key="1">
    <source>
        <dbReference type="Pfam" id="PF04446"/>
    </source>
</evidence>
<dbReference type="InterPro" id="IPR038469">
    <property type="entry name" value="tRNAHis_GuaTrfase_Thg1_sf"/>
</dbReference>
<gene>
    <name evidence="2" type="ORF">CIRG_07108</name>
</gene>
<dbReference type="InterPro" id="IPR024956">
    <property type="entry name" value="tRNAHis_GuaTrfase_cat"/>
</dbReference>
<evidence type="ECO:0000313" key="2">
    <source>
        <dbReference type="EMBL" id="KMP07427.1"/>
    </source>
</evidence>
<dbReference type="Pfam" id="PF04446">
    <property type="entry name" value="Thg1"/>
    <property type="match status" value="1"/>
</dbReference>
<dbReference type="GO" id="GO:0008193">
    <property type="term" value="F:tRNA guanylyltransferase activity"/>
    <property type="evidence" value="ECO:0007669"/>
    <property type="project" value="InterPro"/>
</dbReference>
<feature type="domain" description="tRNAHis guanylyltransferase catalytic" evidence="1">
    <location>
        <begin position="8"/>
        <end position="36"/>
    </location>
</feature>
<sequence length="80" mass="9112">MKLTQPSKSFERDDVLLPNTWVVVRIDGRGFHKLDSPCSYSSCLSNGSQWLCWSGTLSGDPEPRSFLLDINLEGLMMYER</sequence>
<dbReference type="GO" id="GO:0000287">
    <property type="term" value="F:magnesium ion binding"/>
    <property type="evidence" value="ECO:0007669"/>
    <property type="project" value="InterPro"/>
</dbReference>
<proteinExistence type="predicted"/>
<dbReference type="Gene3D" id="3.30.70.3000">
    <property type="match status" value="1"/>
</dbReference>
<dbReference type="EMBL" id="DS028097">
    <property type="protein sequence ID" value="KMP07427.1"/>
    <property type="molecule type" value="Genomic_DNA"/>
</dbReference>
<accession>A0A0J7BBJ4</accession>
<dbReference type="Proteomes" id="UP000054565">
    <property type="component" value="Unassembled WGS sequence"/>
</dbReference>